<dbReference type="PROSITE" id="PS50110">
    <property type="entry name" value="RESPONSE_REGULATORY"/>
    <property type="match status" value="1"/>
</dbReference>
<dbReference type="GO" id="GO:0000160">
    <property type="term" value="P:phosphorelay signal transduction system"/>
    <property type="evidence" value="ECO:0007669"/>
    <property type="project" value="InterPro"/>
</dbReference>
<dbReference type="InterPro" id="IPR001789">
    <property type="entry name" value="Sig_transdc_resp-reg_receiver"/>
</dbReference>
<sequence>MRLRDWTQEPDLCEVFKSIHITGVLQIMQHIVVVDDTPALAELVMRMLTRYGYHVRTLSGGLQLIEYMRQHRPALVLLDVGLPVKDGWTLIREIRMQPDLAHIPVIAVTAHAADEDRQRAFSAGYTNYLSKPFDVQDLLQMVRGYVPSAV</sequence>
<evidence type="ECO:0000256" key="1">
    <source>
        <dbReference type="ARBA" id="ARBA00022553"/>
    </source>
</evidence>
<dbReference type="Pfam" id="PF00072">
    <property type="entry name" value="Response_reg"/>
    <property type="match status" value="1"/>
</dbReference>
<dbReference type="InterPro" id="IPR050595">
    <property type="entry name" value="Bact_response_regulator"/>
</dbReference>
<dbReference type="InterPro" id="IPR011006">
    <property type="entry name" value="CheY-like_superfamily"/>
</dbReference>
<dbReference type="Gene3D" id="3.40.50.2300">
    <property type="match status" value="1"/>
</dbReference>
<dbReference type="SMART" id="SM00448">
    <property type="entry name" value="REC"/>
    <property type="match status" value="1"/>
</dbReference>
<feature type="modified residue" description="4-aspartylphosphate" evidence="2">
    <location>
        <position position="79"/>
    </location>
</feature>
<dbReference type="EMBL" id="CP000875">
    <property type="protein sequence ID" value="ABX05635.1"/>
    <property type="molecule type" value="Genomic_DNA"/>
</dbReference>
<dbReference type="HOGENOM" id="CLU_000445_69_17_0"/>
<evidence type="ECO:0000313" key="5">
    <source>
        <dbReference type="Proteomes" id="UP000000787"/>
    </source>
</evidence>
<keyword evidence="5" id="KW-1185">Reference proteome</keyword>
<dbReference type="BioCyc" id="HAUR316274:GHYA-3029-MONOMER"/>
<protein>
    <submittedName>
        <fullName evidence="4">Response regulator receiver protein</fullName>
    </submittedName>
</protein>
<dbReference type="InParanoid" id="A9B3R3"/>
<reference evidence="4 5" key="1">
    <citation type="journal article" date="2011" name="Stand. Genomic Sci.">
        <title>Complete genome sequence of the filamentous gliding predatory bacterium Herpetosiphon aurantiacus type strain (114-95(T)).</title>
        <authorList>
            <person name="Kiss H."/>
            <person name="Nett M."/>
            <person name="Domin N."/>
            <person name="Martin K."/>
            <person name="Maresca J.A."/>
            <person name="Copeland A."/>
            <person name="Lapidus A."/>
            <person name="Lucas S."/>
            <person name="Berry K.W."/>
            <person name="Glavina Del Rio T."/>
            <person name="Dalin E."/>
            <person name="Tice H."/>
            <person name="Pitluck S."/>
            <person name="Richardson P."/>
            <person name="Bruce D."/>
            <person name="Goodwin L."/>
            <person name="Han C."/>
            <person name="Detter J.C."/>
            <person name="Schmutz J."/>
            <person name="Brettin T."/>
            <person name="Land M."/>
            <person name="Hauser L."/>
            <person name="Kyrpides N.C."/>
            <person name="Ivanova N."/>
            <person name="Goker M."/>
            <person name="Woyke T."/>
            <person name="Klenk H.P."/>
            <person name="Bryant D.A."/>
        </authorList>
    </citation>
    <scope>NUCLEOTIDE SEQUENCE [LARGE SCALE GENOMIC DNA]</scope>
    <source>
        <strain evidence="5">ATCC 23779 / DSM 785 / 114-95</strain>
    </source>
</reference>
<proteinExistence type="predicted"/>
<evidence type="ECO:0000313" key="4">
    <source>
        <dbReference type="EMBL" id="ABX05635.1"/>
    </source>
</evidence>
<name>A9B3R3_HERA2</name>
<dbReference type="STRING" id="316274.Haur_2997"/>
<dbReference type="KEGG" id="hau:Haur_2997"/>
<accession>A9B3R3</accession>
<dbReference type="Proteomes" id="UP000000787">
    <property type="component" value="Chromosome"/>
</dbReference>
<keyword evidence="1 2" id="KW-0597">Phosphoprotein</keyword>
<evidence type="ECO:0000256" key="2">
    <source>
        <dbReference type="PROSITE-ProRule" id="PRU00169"/>
    </source>
</evidence>
<dbReference type="PANTHER" id="PTHR44591:SF23">
    <property type="entry name" value="CHEY SUBFAMILY"/>
    <property type="match status" value="1"/>
</dbReference>
<gene>
    <name evidence="4" type="ordered locus">Haur_2997</name>
</gene>
<feature type="domain" description="Response regulatory" evidence="3">
    <location>
        <begin position="30"/>
        <end position="146"/>
    </location>
</feature>
<dbReference type="AlphaFoldDB" id="A9B3R3"/>
<dbReference type="eggNOG" id="COG0745">
    <property type="taxonomic scope" value="Bacteria"/>
</dbReference>
<organism evidence="4 5">
    <name type="scientific">Herpetosiphon aurantiacus (strain ATCC 23779 / DSM 785 / 114-95)</name>
    <dbReference type="NCBI Taxonomy" id="316274"/>
    <lineage>
        <taxon>Bacteria</taxon>
        <taxon>Bacillati</taxon>
        <taxon>Chloroflexota</taxon>
        <taxon>Chloroflexia</taxon>
        <taxon>Herpetosiphonales</taxon>
        <taxon>Herpetosiphonaceae</taxon>
        <taxon>Herpetosiphon</taxon>
    </lineage>
</organism>
<dbReference type="SUPFAM" id="SSF52172">
    <property type="entry name" value="CheY-like"/>
    <property type="match status" value="1"/>
</dbReference>
<evidence type="ECO:0000259" key="3">
    <source>
        <dbReference type="PROSITE" id="PS50110"/>
    </source>
</evidence>
<dbReference type="PANTHER" id="PTHR44591">
    <property type="entry name" value="STRESS RESPONSE REGULATOR PROTEIN 1"/>
    <property type="match status" value="1"/>
</dbReference>